<evidence type="ECO:0000313" key="2">
    <source>
        <dbReference type="EMBL" id="NMH79105.1"/>
    </source>
</evidence>
<feature type="transmembrane region" description="Helical" evidence="1">
    <location>
        <begin position="153"/>
        <end position="177"/>
    </location>
</feature>
<dbReference type="Proteomes" id="UP001296706">
    <property type="component" value="Unassembled WGS sequence"/>
</dbReference>
<dbReference type="EMBL" id="JAAXKY010000059">
    <property type="protein sequence ID" value="NMH79105.1"/>
    <property type="molecule type" value="Genomic_DNA"/>
</dbReference>
<dbReference type="PANTHER" id="PTHR33802:SF1">
    <property type="entry name" value="XK-RELATED PROTEIN"/>
    <property type="match status" value="1"/>
</dbReference>
<name>A0ABX1RI90_9PSEU</name>
<dbReference type="Gene3D" id="1.20.1260.100">
    <property type="entry name" value="TspO/MBR protein"/>
    <property type="match status" value="1"/>
</dbReference>
<feature type="transmembrane region" description="Helical" evidence="1">
    <location>
        <begin position="183"/>
        <end position="204"/>
    </location>
</feature>
<feature type="transmembrane region" description="Helical" evidence="1">
    <location>
        <begin position="113"/>
        <end position="132"/>
    </location>
</feature>
<dbReference type="InterPro" id="IPR038330">
    <property type="entry name" value="TspO/MBR-related_sf"/>
</dbReference>
<gene>
    <name evidence="2" type="ORF">HF577_18680</name>
</gene>
<feature type="transmembrane region" description="Helical" evidence="1">
    <location>
        <begin position="209"/>
        <end position="225"/>
    </location>
</feature>
<keyword evidence="3" id="KW-1185">Reference proteome</keyword>
<protein>
    <recommendedName>
        <fullName evidence="4">TspO/MBR related protein</fullName>
    </recommendedName>
</protein>
<evidence type="ECO:0008006" key="4">
    <source>
        <dbReference type="Google" id="ProtNLM"/>
    </source>
</evidence>
<feature type="transmembrane region" description="Helical" evidence="1">
    <location>
        <begin position="12"/>
        <end position="33"/>
    </location>
</feature>
<feature type="transmembrane region" description="Helical" evidence="1">
    <location>
        <begin position="231"/>
        <end position="248"/>
    </location>
</feature>
<evidence type="ECO:0000256" key="1">
    <source>
        <dbReference type="SAM" id="Phobius"/>
    </source>
</evidence>
<accession>A0ABX1RI90</accession>
<dbReference type="RefSeq" id="WP_169397171.1">
    <property type="nucleotide sequence ID" value="NZ_BAAAJH010000004.1"/>
</dbReference>
<proteinExistence type="predicted"/>
<evidence type="ECO:0000313" key="3">
    <source>
        <dbReference type="Proteomes" id="UP001296706"/>
    </source>
</evidence>
<feature type="transmembrane region" description="Helical" evidence="1">
    <location>
        <begin position="53"/>
        <end position="79"/>
    </location>
</feature>
<keyword evidence="1" id="KW-0812">Transmembrane</keyword>
<organism evidence="2 3">
    <name type="scientific">Pseudonocardia xinjiangensis</name>
    <dbReference type="NCBI Taxonomy" id="75289"/>
    <lineage>
        <taxon>Bacteria</taxon>
        <taxon>Bacillati</taxon>
        <taxon>Actinomycetota</taxon>
        <taxon>Actinomycetes</taxon>
        <taxon>Pseudonocardiales</taxon>
        <taxon>Pseudonocardiaceae</taxon>
        <taxon>Pseudonocardia</taxon>
    </lineage>
</organism>
<reference evidence="2 3" key="1">
    <citation type="submission" date="2020-04" db="EMBL/GenBank/DDBJ databases">
        <authorList>
            <person name="Klaysubun C."/>
            <person name="Duangmal K."/>
            <person name="Lipun K."/>
        </authorList>
    </citation>
    <scope>NUCLEOTIDE SEQUENCE [LARGE SCALE GENOMIC DNA]</scope>
    <source>
        <strain evidence="2 3">JCM 11839</strain>
    </source>
</reference>
<sequence length="263" mass="26880">MTVTSQRPALVDLVRTIVVVLLAVLQIVVSALAGTGGVGEPIGVVARDYATPLLAAGWAFAIWAPIYAGFLAYAVYQALPGQRGRQIHREIGWWLAVSAVLNAGWVLSFGAGWLPLAELMILALLVALAVVFGRLTRQPAESVLERVVLRGTVALYTGWVSFATALGTAATGVWVGLPGTGALAAIAAVVVLLAVAVIASWVVLSGTAVVGYAFAAVWAAAGIALNDPPAGVVVAGAIAIVVVIAATTRRLTTAGNPMRAAWG</sequence>
<comment type="caution">
    <text evidence="2">The sequence shown here is derived from an EMBL/GenBank/DDBJ whole genome shotgun (WGS) entry which is preliminary data.</text>
</comment>
<keyword evidence="1" id="KW-0472">Membrane</keyword>
<dbReference type="PANTHER" id="PTHR33802">
    <property type="entry name" value="SI:CH211-161H7.5-RELATED"/>
    <property type="match status" value="1"/>
</dbReference>
<keyword evidence="1" id="KW-1133">Transmembrane helix</keyword>
<feature type="transmembrane region" description="Helical" evidence="1">
    <location>
        <begin position="91"/>
        <end position="107"/>
    </location>
</feature>